<evidence type="ECO:0000313" key="2">
    <source>
        <dbReference type="Proteomes" id="UP000244903"/>
    </source>
</evidence>
<reference evidence="1 2" key="1">
    <citation type="submission" date="2016-04" db="EMBL/GenBank/DDBJ databases">
        <title>Complete genome sequence of the haloalkaliphilic hydrocarbon-degrading bacterium Dietzia psychralcaliphila ILA-1T, isolated from a drain of a fish product-processing plant.</title>
        <authorList>
            <person name="Zhao J."/>
            <person name="Hu B."/>
            <person name="Geng S."/>
            <person name="Nie Y."/>
            <person name="Tang Y."/>
        </authorList>
    </citation>
    <scope>NUCLEOTIDE SEQUENCE [LARGE SCALE GENOMIC DNA]</scope>
    <source>
        <strain evidence="1 2">ILA-1</strain>
    </source>
</reference>
<accession>A0AAD0JUU2</accession>
<gene>
    <name evidence="1" type="ORF">A6048_11035</name>
</gene>
<evidence type="ECO:0000313" key="1">
    <source>
        <dbReference type="EMBL" id="AWH95948.1"/>
    </source>
</evidence>
<sequence>MTALLYRWPAAAEFARTVPKTKFYEHATIGAAVKDAFVADVRRITWAYKLADSTINLPGTTEVPEIQVFEIDAKGDDVAEGVLAAIDKAVRTPIIFENRRGEGSQQEVQMVAAHKQLGNGAPKMGTYFRTEWYSADIKRATLPTAIDLTGLYNALLQPLTPVKNHAGEKVSDVVTRLTTVRKLEREITALERKLRNEPQLNRKVVLRRTLRAKQADLAELTSTSISPAAGDTN</sequence>
<keyword evidence="2" id="KW-1185">Reference proteome</keyword>
<dbReference type="KEGG" id="dpc:A6048_11035"/>
<proteinExistence type="predicted"/>
<name>A0AAD0JUU2_9ACTN</name>
<dbReference type="Proteomes" id="UP000244903">
    <property type="component" value="Chromosome"/>
</dbReference>
<dbReference type="RefSeq" id="WP_107748986.1">
    <property type="nucleotide sequence ID" value="NZ_CP015453.1"/>
</dbReference>
<dbReference type="AlphaFoldDB" id="A0AAD0JUU2"/>
<evidence type="ECO:0008006" key="3">
    <source>
        <dbReference type="Google" id="ProtNLM"/>
    </source>
</evidence>
<dbReference type="Pfam" id="PF14335">
    <property type="entry name" value="DUF4391"/>
    <property type="match status" value="1"/>
</dbReference>
<organism evidence="1 2">
    <name type="scientific">Dietzia psychralcaliphila</name>
    <dbReference type="NCBI Taxonomy" id="139021"/>
    <lineage>
        <taxon>Bacteria</taxon>
        <taxon>Bacillati</taxon>
        <taxon>Actinomycetota</taxon>
        <taxon>Actinomycetes</taxon>
        <taxon>Mycobacteriales</taxon>
        <taxon>Dietziaceae</taxon>
        <taxon>Dietzia</taxon>
    </lineage>
</organism>
<protein>
    <recommendedName>
        <fullName evidence="3">DUF4391 domain-containing protein</fullName>
    </recommendedName>
</protein>
<dbReference type="InterPro" id="IPR025503">
    <property type="entry name" value="DUF4391"/>
</dbReference>
<dbReference type="EMBL" id="CP015453">
    <property type="protein sequence ID" value="AWH95948.1"/>
    <property type="molecule type" value="Genomic_DNA"/>
</dbReference>